<dbReference type="InterPro" id="IPR012902">
    <property type="entry name" value="N_methyl_site"/>
</dbReference>
<sequence>MKRKYTILKVLIRNSNKGFTLLELLAGLIIMSIVGGLAMNAFLYASSSFNKDKKTIETNQNLSAVLEIIGNDIRQAGEGINDGSFPAIEFSLDPNNTTASTAPNTLNSQASSRIIIRKSVQPQPLTLCQTIPVNVNPLPTQLIIANSVTGTDPSCIFTYTAPPSPAPAILPVSAALPVLWQTAINTRQYRCQLDNLNSNYLITATDLCVATKPTPPSADREQLRAAVSDGNGRIRVFNYSDDNFLTFSTNYFISVGNDDVGASTMSNDDRSKSVAYVPGSPIYLIEERVYALDNSGNLTLSINGGNRQTLIKKISQFNISARLYTNALDQAVNQTPTPPTVTSPATTVSASAFNCPNQPTSSSTPPVSSTNPQYICQFNYNTLSTDVAMNWKQLAGVRVSLQAQYDGTGQNATASAADLAKLRAQAEYFPRNVLSR</sequence>
<dbReference type="PROSITE" id="PS00409">
    <property type="entry name" value="PROKAR_NTER_METHYL"/>
    <property type="match status" value="1"/>
</dbReference>
<keyword evidence="1" id="KW-0472">Membrane</keyword>
<dbReference type="EMBL" id="CP003600">
    <property type="protein sequence ID" value="AFY96240.1"/>
    <property type="molecule type" value="Genomic_DNA"/>
</dbReference>
<accession>K9UN52</accession>
<evidence type="ECO:0000313" key="3">
    <source>
        <dbReference type="Proteomes" id="UP000010366"/>
    </source>
</evidence>
<dbReference type="OrthoDB" id="423075at2"/>
<evidence type="ECO:0000313" key="2">
    <source>
        <dbReference type="EMBL" id="AFY96240.1"/>
    </source>
</evidence>
<name>K9UN52_CHAP6</name>
<evidence type="ECO:0000256" key="1">
    <source>
        <dbReference type="SAM" id="Phobius"/>
    </source>
</evidence>
<proteinExistence type="predicted"/>
<feature type="transmembrane region" description="Helical" evidence="1">
    <location>
        <begin position="21"/>
        <end position="45"/>
    </location>
</feature>
<organism evidence="2 3">
    <name type="scientific">Chamaesiphon minutus (strain ATCC 27169 / PCC 6605)</name>
    <dbReference type="NCBI Taxonomy" id="1173020"/>
    <lineage>
        <taxon>Bacteria</taxon>
        <taxon>Bacillati</taxon>
        <taxon>Cyanobacteriota</taxon>
        <taxon>Cyanophyceae</taxon>
        <taxon>Gomontiellales</taxon>
        <taxon>Chamaesiphonaceae</taxon>
        <taxon>Chamaesiphon</taxon>
    </lineage>
</organism>
<keyword evidence="1" id="KW-0812">Transmembrane</keyword>
<protein>
    <submittedName>
        <fullName evidence="2">Prepilin-type N-terminal cleavage/methylation domain-containing protein</fullName>
    </submittedName>
</protein>
<dbReference type="NCBIfam" id="TIGR02532">
    <property type="entry name" value="IV_pilin_GFxxxE"/>
    <property type="match status" value="1"/>
</dbReference>
<dbReference type="Pfam" id="PF07963">
    <property type="entry name" value="N_methyl"/>
    <property type="match status" value="1"/>
</dbReference>
<gene>
    <name evidence="2" type="ORF">Cha6605_5353</name>
</gene>
<dbReference type="AlphaFoldDB" id="K9UN52"/>
<keyword evidence="3" id="KW-1185">Reference proteome</keyword>
<keyword evidence="1" id="KW-1133">Transmembrane helix</keyword>
<dbReference type="eggNOG" id="COG4966">
    <property type="taxonomic scope" value="Bacteria"/>
</dbReference>
<reference evidence="2 3" key="1">
    <citation type="submission" date="2012-05" db="EMBL/GenBank/DDBJ databases">
        <title>Finished chromosome of genome of Chamaesiphon sp. PCC 6605.</title>
        <authorList>
            <consortium name="US DOE Joint Genome Institute"/>
            <person name="Gugger M."/>
            <person name="Coursin T."/>
            <person name="Rippka R."/>
            <person name="Tandeau De Marsac N."/>
            <person name="Huntemann M."/>
            <person name="Wei C.-L."/>
            <person name="Han J."/>
            <person name="Detter J.C."/>
            <person name="Han C."/>
            <person name="Tapia R."/>
            <person name="Chen A."/>
            <person name="Kyrpides N."/>
            <person name="Mavromatis K."/>
            <person name="Markowitz V."/>
            <person name="Szeto E."/>
            <person name="Ivanova N."/>
            <person name="Pagani I."/>
            <person name="Pati A."/>
            <person name="Goodwin L."/>
            <person name="Nordberg H.P."/>
            <person name="Cantor M.N."/>
            <person name="Hua S.X."/>
            <person name="Woyke T."/>
            <person name="Kerfeld C.A."/>
        </authorList>
    </citation>
    <scope>NUCLEOTIDE SEQUENCE [LARGE SCALE GENOMIC DNA]</scope>
    <source>
        <strain evidence="3">ATCC 27169 / PCC 6605</strain>
    </source>
</reference>
<dbReference type="STRING" id="1173020.Cha6605_5353"/>
<dbReference type="HOGENOM" id="CLU_628054_0_0_3"/>
<dbReference type="KEGG" id="cmp:Cha6605_5353"/>
<dbReference type="Proteomes" id="UP000010366">
    <property type="component" value="Chromosome"/>
</dbReference>